<sequence>MQVTLQYTLPTNMGMQRAEGQDSRVDEFWGPSWRIDDQQQPLSGSCSSPADSPNEPQCQSEDAKQPVAWRELPRKDQLIIITLARLSEPLVQTSLQAYLFYQLRSFDHSLPSSKISSQAGIMHASFMFAQFLTGMFWGRVADSRHAGRKVVLLVGLTGTGLSCLGFGFATSFWQALVFRTMGGATNGNIGVMRTMISEIIREKKYQSRAFLLLPMTFNIGVIVGPILGGVLSDPAGSYPSLFKGIPFFEKYPYATPNIVSSVFLMCAAAAVCLGLEETLDSIRDTGHVDLGIRLRERMVALFRRRRHGYSSIPTSSFPDDNDTSLDLLQVGAKPLPQKRFTRRLPFKRVLTPNVVLTFVAQFLMAFHVGTFNSLWFIFLSTPVYDPSESDITLQLPFRFTGGLGMQPQSVGLAMAILGTIGIFMQLVLYPRINARLGTIRSWRYFLYTFPMAYFLVPYLSIVPSTSPPPHAKTGLAMWMAFVGILMIQVLGRTFALPAQAILINNCSPHPSVLGTVHGMGQSVSSGARTIGPMVGGFLYGLGLNAGYVGLVWWCLSVIAVLGVVASWFVREGDGHEIWLEGDAED</sequence>
<keyword evidence="4 7" id="KW-1133">Transmembrane helix</keyword>
<feature type="transmembrane region" description="Helical" evidence="7">
    <location>
        <begin position="547"/>
        <end position="569"/>
    </location>
</feature>
<comment type="caution">
    <text evidence="9">The sequence shown here is derived from an EMBL/GenBank/DDBJ whole genome shotgun (WGS) entry which is preliminary data.</text>
</comment>
<dbReference type="InterPro" id="IPR020846">
    <property type="entry name" value="MFS_dom"/>
</dbReference>
<reference evidence="9" key="2">
    <citation type="submission" date="2022-07" db="EMBL/GenBank/DDBJ databases">
        <authorList>
            <person name="Goncalves M.F.M."/>
            <person name="Hilario S."/>
            <person name="Van De Peer Y."/>
            <person name="Esteves A.C."/>
            <person name="Alves A."/>
        </authorList>
    </citation>
    <scope>NUCLEOTIDE SEQUENCE</scope>
    <source>
        <strain evidence="9">MUM 19.33</strain>
    </source>
</reference>
<dbReference type="Proteomes" id="UP001055219">
    <property type="component" value="Unassembled WGS sequence"/>
</dbReference>
<comment type="subcellular location">
    <subcellularLocation>
        <location evidence="1">Membrane</location>
        <topology evidence="1">Multi-pass membrane protein</topology>
    </subcellularLocation>
</comment>
<proteinExistence type="predicted"/>
<dbReference type="GO" id="GO:0022857">
    <property type="term" value="F:transmembrane transporter activity"/>
    <property type="evidence" value="ECO:0007669"/>
    <property type="project" value="InterPro"/>
</dbReference>
<feature type="transmembrane region" description="Helical" evidence="7">
    <location>
        <begin position="444"/>
        <end position="463"/>
    </location>
</feature>
<keyword evidence="2" id="KW-0813">Transport</keyword>
<dbReference type="RefSeq" id="XP_051364368.1">
    <property type="nucleotide sequence ID" value="XM_051503971.1"/>
</dbReference>
<feature type="transmembrane region" description="Helical" evidence="7">
    <location>
        <begin position="349"/>
        <end position="378"/>
    </location>
</feature>
<feature type="transmembrane region" description="Helical" evidence="7">
    <location>
        <begin position="121"/>
        <end position="138"/>
    </location>
</feature>
<dbReference type="OrthoDB" id="10262656at2759"/>
<evidence type="ECO:0000256" key="7">
    <source>
        <dbReference type="SAM" id="Phobius"/>
    </source>
</evidence>
<feature type="transmembrane region" description="Helical" evidence="7">
    <location>
        <begin position="251"/>
        <end position="275"/>
    </location>
</feature>
<keyword evidence="5 7" id="KW-0472">Membrane</keyword>
<dbReference type="Pfam" id="PF07690">
    <property type="entry name" value="MFS_1"/>
    <property type="match status" value="1"/>
</dbReference>
<dbReference type="GO" id="GO:0016020">
    <property type="term" value="C:membrane"/>
    <property type="evidence" value="ECO:0007669"/>
    <property type="project" value="UniProtKB-SubCell"/>
</dbReference>
<evidence type="ECO:0000256" key="5">
    <source>
        <dbReference type="ARBA" id="ARBA00023136"/>
    </source>
</evidence>
<organism evidence="9 10">
    <name type="scientific">Emericellopsis cladophorae</name>
    <dbReference type="NCBI Taxonomy" id="2686198"/>
    <lineage>
        <taxon>Eukaryota</taxon>
        <taxon>Fungi</taxon>
        <taxon>Dikarya</taxon>
        <taxon>Ascomycota</taxon>
        <taxon>Pezizomycotina</taxon>
        <taxon>Sordariomycetes</taxon>
        <taxon>Hypocreomycetidae</taxon>
        <taxon>Hypocreales</taxon>
        <taxon>Bionectriaceae</taxon>
        <taxon>Emericellopsis</taxon>
    </lineage>
</organism>
<keyword evidence="10" id="KW-1185">Reference proteome</keyword>
<protein>
    <submittedName>
        <fullName evidence="9">MFS transporter</fullName>
    </submittedName>
</protein>
<evidence type="ECO:0000256" key="2">
    <source>
        <dbReference type="ARBA" id="ARBA00022448"/>
    </source>
</evidence>
<evidence type="ECO:0000256" key="6">
    <source>
        <dbReference type="SAM" id="MobiDB-lite"/>
    </source>
</evidence>
<gene>
    <name evidence="9" type="ORF">J7T54_005541</name>
</gene>
<feature type="region of interest" description="Disordered" evidence="6">
    <location>
        <begin position="34"/>
        <end position="66"/>
    </location>
</feature>
<feature type="domain" description="Major facilitator superfamily (MFS) profile" evidence="8">
    <location>
        <begin position="77"/>
        <end position="574"/>
    </location>
</feature>
<dbReference type="PROSITE" id="PS50850">
    <property type="entry name" value="MFS"/>
    <property type="match status" value="1"/>
</dbReference>
<reference evidence="9" key="1">
    <citation type="journal article" date="2021" name="J Fungi (Basel)">
        <title>Genomic and Metabolomic Analyses of the Marine Fungus Emericellopsis cladophorae: Insights into Saltwater Adaptability Mechanisms and Its Biosynthetic Potential.</title>
        <authorList>
            <person name="Goncalves M.F.M."/>
            <person name="Hilario S."/>
            <person name="Van de Peer Y."/>
            <person name="Esteves A.C."/>
            <person name="Alves A."/>
        </authorList>
    </citation>
    <scope>NUCLEOTIDE SEQUENCE</scope>
    <source>
        <strain evidence="9">MUM 19.33</strain>
    </source>
</reference>
<feature type="transmembrane region" description="Helical" evidence="7">
    <location>
        <begin position="410"/>
        <end position="432"/>
    </location>
</feature>
<feature type="transmembrane region" description="Helical" evidence="7">
    <location>
        <begin position="475"/>
        <end position="495"/>
    </location>
</feature>
<dbReference type="EMBL" id="JAGIXG020000007">
    <property type="protein sequence ID" value="KAI6783512.1"/>
    <property type="molecule type" value="Genomic_DNA"/>
</dbReference>
<feature type="transmembrane region" description="Helical" evidence="7">
    <location>
        <begin position="208"/>
        <end position="231"/>
    </location>
</feature>
<accession>A0A9Q0BF22</accession>
<dbReference type="SUPFAM" id="SSF103473">
    <property type="entry name" value="MFS general substrate transporter"/>
    <property type="match status" value="1"/>
</dbReference>
<keyword evidence="3 7" id="KW-0812">Transmembrane</keyword>
<dbReference type="CDD" id="cd17330">
    <property type="entry name" value="MFS_SLC46_TetA_like"/>
    <property type="match status" value="1"/>
</dbReference>
<name>A0A9Q0BF22_9HYPO</name>
<evidence type="ECO:0000259" key="8">
    <source>
        <dbReference type="PROSITE" id="PS50850"/>
    </source>
</evidence>
<evidence type="ECO:0000313" key="9">
    <source>
        <dbReference type="EMBL" id="KAI6783512.1"/>
    </source>
</evidence>
<dbReference type="Gene3D" id="1.20.1250.20">
    <property type="entry name" value="MFS general substrate transporter like domains"/>
    <property type="match status" value="1"/>
</dbReference>
<dbReference type="InterPro" id="IPR011701">
    <property type="entry name" value="MFS"/>
</dbReference>
<dbReference type="PANTHER" id="PTHR23504">
    <property type="entry name" value="MAJOR FACILITATOR SUPERFAMILY DOMAIN-CONTAINING PROTEIN 10"/>
    <property type="match status" value="1"/>
</dbReference>
<evidence type="ECO:0000313" key="10">
    <source>
        <dbReference type="Proteomes" id="UP001055219"/>
    </source>
</evidence>
<dbReference type="AlphaFoldDB" id="A0A9Q0BF22"/>
<evidence type="ECO:0000256" key="3">
    <source>
        <dbReference type="ARBA" id="ARBA00022692"/>
    </source>
</evidence>
<dbReference type="PANTHER" id="PTHR23504:SF6">
    <property type="entry name" value="MULTIDRUG TRANSPORTER, PUTATIVE (AFU_ORTHOLOGUE AFUA_4G08740)-RELATED"/>
    <property type="match status" value="1"/>
</dbReference>
<feature type="compositionally biased region" description="Polar residues" evidence="6">
    <location>
        <begin position="38"/>
        <end position="60"/>
    </location>
</feature>
<dbReference type="GeneID" id="75832024"/>
<dbReference type="InterPro" id="IPR036259">
    <property type="entry name" value="MFS_trans_sf"/>
</dbReference>
<feature type="transmembrane region" description="Helical" evidence="7">
    <location>
        <begin position="150"/>
        <end position="170"/>
    </location>
</feature>
<evidence type="ECO:0000256" key="1">
    <source>
        <dbReference type="ARBA" id="ARBA00004141"/>
    </source>
</evidence>
<evidence type="ECO:0000256" key="4">
    <source>
        <dbReference type="ARBA" id="ARBA00022989"/>
    </source>
</evidence>